<sequence>MHRIEERKKKCPEHSILATSKFQHGNLRPPCLAPIFPRCRARRAFSLCYIGYLWRETTRLVIALFRLNSRQVARSHVLALLIVNGHSSSCISLLAKTIELSLSPAPSSSSLSNDNISPIREFCPKLTVFVTTDRSEKLGTGNIAARRAIEWAGLSWHRTRCANQ</sequence>
<accession>A0AAE0YVI4</accession>
<comment type="caution">
    <text evidence="1">The sequence shown here is derived from an EMBL/GenBank/DDBJ whole genome shotgun (WGS) entry which is preliminary data.</text>
</comment>
<name>A0AAE0YVI4_9GAST</name>
<proteinExistence type="predicted"/>
<reference evidence="1" key="1">
    <citation type="journal article" date="2023" name="G3 (Bethesda)">
        <title>A reference genome for the long-term kleptoplast-retaining sea slug Elysia crispata morphotype clarki.</title>
        <authorList>
            <person name="Eastman K.E."/>
            <person name="Pendleton A.L."/>
            <person name="Shaikh M.A."/>
            <person name="Suttiyut T."/>
            <person name="Ogas R."/>
            <person name="Tomko P."/>
            <person name="Gavelis G."/>
            <person name="Widhalm J.R."/>
            <person name="Wisecaver J.H."/>
        </authorList>
    </citation>
    <scope>NUCLEOTIDE SEQUENCE</scope>
    <source>
        <strain evidence="1">ECLA1</strain>
    </source>
</reference>
<dbReference type="EMBL" id="JAWDGP010005301">
    <property type="protein sequence ID" value="KAK3758048.1"/>
    <property type="molecule type" value="Genomic_DNA"/>
</dbReference>
<dbReference type="AlphaFoldDB" id="A0AAE0YVI4"/>
<keyword evidence="2" id="KW-1185">Reference proteome</keyword>
<evidence type="ECO:0000313" key="1">
    <source>
        <dbReference type="EMBL" id="KAK3758048.1"/>
    </source>
</evidence>
<evidence type="ECO:0000313" key="2">
    <source>
        <dbReference type="Proteomes" id="UP001283361"/>
    </source>
</evidence>
<organism evidence="1 2">
    <name type="scientific">Elysia crispata</name>
    <name type="common">lettuce slug</name>
    <dbReference type="NCBI Taxonomy" id="231223"/>
    <lineage>
        <taxon>Eukaryota</taxon>
        <taxon>Metazoa</taxon>
        <taxon>Spiralia</taxon>
        <taxon>Lophotrochozoa</taxon>
        <taxon>Mollusca</taxon>
        <taxon>Gastropoda</taxon>
        <taxon>Heterobranchia</taxon>
        <taxon>Euthyneura</taxon>
        <taxon>Panpulmonata</taxon>
        <taxon>Sacoglossa</taxon>
        <taxon>Placobranchoidea</taxon>
        <taxon>Plakobranchidae</taxon>
        <taxon>Elysia</taxon>
    </lineage>
</organism>
<gene>
    <name evidence="1" type="ORF">RRG08_006627</name>
</gene>
<protein>
    <submittedName>
        <fullName evidence="1">Uncharacterized protein</fullName>
    </submittedName>
</protein>
<dbReference type="Proteomes" id="UP001283361">
    <property type="component" value="Unassembled WGS sequence"/>
</dbReference>